<proteinExistence type="predicted"/>
<dbReference type="Proteomes" id="UP001174909">
    <property type="component" value="Unassembled WGS sequence"/>
</dbReference>
<evidence type="ECO:0000313" key="3">
    <source>
        <dbReference type="Proteomes" id="UP001174909"/>
    </source>
</evidence>
<keyword evidence="3" id="KW-1185">Reference proteome</keyword>
<keyword evidence="1" id="KW-0732">Signal</keyword>
<dbReference type="AlphaFoldDB" id="A0AA35XMB4"/>
<feature type="chain" id="PRO_5041346326" evidence="1">
    <location>
        <begin position="22"/>
        <end position="118"/>
    </location>
</feature>
<reference evidence="2" key="1">
    <citation type="submission" date="2023-03" db="EMBL/GenBank/DDBJ databases">
        <authorList>
            <person name="Steffen K."/>
            <person name="Cardenas P."/>
        </authorList>
    </citation>
    <scope>NUCLEOTIDE SEQUENCE</scope>
</reference>
<dbReference type="EMBL" id="CASHTH010004467">
    <property type="protein sequence ID" value="CAI8057715.1"/>
    <property type="molecule type" value="Genomic_DNA"/>
</dbReference>
<organism evidence="2 3">
    <name type="scientific">Geodia barretti</name>
    <name type="common">Barrett's horny sponge</name>
    <dbReference type="NCBI Taxonomy" id="519541"/>
    <lineage>
        <taxon>Eukaryota</taxon>
        <taxon>Metazoa</taxon>
        <taxon>Porifera</taxon>
        <taxon>Demospongiae</taxon>
        <taxon>Heteroscleromorpha</taxon>
        <taxon>Tetractinellida</taxon>
        <taxon>Astrophorina</taxon>
        <taxon>Geodiidae</taxon>
        <taxon>Geodia</taxon>
    </lineage>
</organism>
<feature type="signal peptide" evidence="1">
    <location>
        <begin position="1"/>
        <end position="21"/>
    </location>
</feature>
<name>A0AA35XMB4_GEOBA</name>
<evidence type="ECO:0000256" key="1">
    <source>
        <dbReference type="SAM" id="SignalP"/>
    </source>
</evidence>
<evidence type="ECO:0000313" key="2">
    <source>
        <dbReference type="EMBL" id="CAI8057715.1"/>
    </source>
</evidence>
<accession>A0AA35XMB4</accession>
<sequence length="118" mass="13435">MSRTSLIELLLLMSMFLCTTAIPLEDFYPYGPDVGDSQVWFFGHIFYGANSIDVFIIPPNIDNVGGAVWFRKSTSQNTKERALTDIQRVYPSVSYIDQILIATWDHLHLLSQNYQVAS</sequence>
<comment type="caution">
    <text evidence="2">The sequence shown here is derived from an EMBL/GenBank/DDBJ whole genome shotgun (WGS) entry which is preliminary data.</text>
</comment>
<gene>
    <name evidence="2" type="ORF">GBAR_LOCUS31440</name>
</gene>
<protein>
    <submittedName>
        <fullName evidence="2">Uncharacterized protein</fullName>
    </submittedName>
</protein>